<comment type="subcellular location">
    <subcellularLocation>
        <location evidence="1">Membrane</location>
        <topology evidence="1">Multi-pass membrane protein</topology>
    </subcellularLocation>
</comment>
<feature type="transmembrane region" description="Helical" evidence="5">
    <location>
        <begin position="196"/>
        <end position="219"/>
    </location>
</feature>
<dbReference type="Proteomes" id="UP001628091">
    <property type="component" value="Unassembled WGS sequence"/>
</dbReference>
<evidence type="ECO:0000256" key="5">
    <source>
        <dbReference type="SAM" id="Phobius"/>
    </source>
</evidence>
<evidence type="ECO:0000256" key="1">
    <source>
        <dbReference type="ARBA" id="ARBA00004141"/>
    </source>
</evidence>
<keyword evidence="2 5" id="KW-0812">Transmembrane</keyword>
<feature type="transmembrane region" description="Helical" evidence="5">
    <location>
        <begin position="6"/>
        <end position="27"/>
    </location>
</feature>
<keyword evidence="4 5" id="KW-0472">Membrane</keyword>
<protein>
    <submittedName>
        <fullName evidence="7">Sodium:calcium antiporter</fullName>
    </submittedName>
</protein>
<dbReference type="InterPro" id="IPR044880">
    <property type="entry name" value="NCX_ion-bd_dom_sf"/>
</dbReference>
<gene>
    <name evidence="7" type="ORF">PPNSA23_27000</name>
</gene>
<sequence>MPDFTGISLWLNIAIFAAAATSVWFAGVRITGHAEAISKKTGIGHATIGMILLAGVTSLPEIGVTLTASLSGNSSLAINNLFGSIAMQVAVLALVDFTIGHRALTAVVPEPRVMLQGVLNILLLAFAAAGMVVRDVAIFGIGLWAWGCLGLYLASVWLLSREPERRPWLAAREGEIEHHLFKEGQAKKREDGAEELSLPVLVWRTTALALVILVAGYLLSQTGDAIAQQTGLGASFVGFVLVAISTSLPELSTALTAARRGLFTLAISDILGTNLINVGLVFVVDAASSGQPVLNTTGSFSIFGALLGIIVTALFLGGLAERRDTTIARIGLDSAIVAIVYLGGLVLLYQLR</sequence>
<reference evidence="7 8" key="1">
    <citation type="submission" date="2024-10" db="EMBL/GenBank/DDBJ databases">
        <title>Isolation, draft genome sequencing and identification of Phyllobacterium sp. NSA23, isolated from leaf soil.</title>
        <authorList>
            <person name="Akita H."/>
        </authorList>
    </citation>
    <scope>NUCLEOTIDE SEQUENCE [LARGE SCALE GENOMIC DNA]</scope>
    <source>
        <strain evidence="7 8">NSA23</strain>
    </source>
</reference>
<evidence type="ECO:0000256" key="2">
    <source>
        <dbReference type="ARBA" id="ARBA00022692"/>
    </source>
</evidence>
<dbReference type="PANTHER" id="PTHR10846:SF8">
    <property type="entry name" value="INNER MEMBRANE PROTEIN YRBG"/>
    <property type="match status" value="1"/>
</dbReference>
<evidence type="ECO:0000313" key="8">
    <source>
        <dbReference type="Proteomes" id="UP001628091"/>
    </source>
</evidence>
<feature type="transmembrane region" description="Helical" evidence="5">
    <location>
        <begin position="81"/>
        <end position="101"/>
    </location>
</feature>
<feature type="transmembrane region" description="Helical" evidence="5">
    <location>
        <begin position="231"/>
        <end position="249"/>
    </location>
</feature>
<dbReference type="InterPro" id="IPR004481">
    <property type="entry name" value="K/Na/Ca-exchanger"/>
</dbReference>
<keyword evidence="3 5" id="KW-1133">Transmembrane helix</keyword>
<feature type="transmembrane region" description="Helical" evidence="5">
    <location>
        <begin position="302"/>
        <end position="320"/>
    </location>
</feature>
<evidence type="ECO:0000256" key="3">
    <source>
        <dbReference type="ARBA" id="ARBA00022989"/>
    </source>
</evidence>
<dbReference type="PANTHER" id="PTHR10846">
    <property type="entry name" value="SODIUM/POTASSIUM/CALCIUM EXCHANGER"/>
    <property type="match status" value="1"/>
</dbReference>
<feature type="domain" description="Sodium/calcium exchanger membrane region" evidence="6">
    <location>
        <begin position="13"/>
        <end position="158"/>
    </location>
</feature>
<organism evidence="7 8">
    <name type="scientific">Phyllobacterium phragmitis</name>
    <dbReference type="NCBI Taxonomy" id="2670329"/>
    <lineage>
        <taxon>Bacteria</taxon>
        <taxon>Pseudomonadati</taxon>
        <taxon>Pseudomonadota</taxon>
        <taxon>Alphaproteobacteria</taxon>
        <taxon>Hyphomicrobiales</taxon>
        <taxon>Phyllobacteriaceae</taxon>
        <taxon>Phyllobacterium</taxon>
    </lineage>
</organism>
<feature type="transmembrane region" description="Helical" evidence="5">
    <location>
        <begin position="332"/>
        <end position="351"/>
    </location>
</feature>
<dbReference type="EMBL" id="BAAFZP010000001">
    <property type="protein sequence ID" value="GAB1582757.1"/>
    <property type="molecule type" value="Genomic_DNA"/>
</dbReference>
<evidence type="ECO:0000256" key="4">
    <source>
        <dbReference type="ARBA" id="ARBA00023136"/>
    </source>
</evidence>
<comment type="caution">
    <text evidence="7">The sequence shown here is derived from an EMBL/GenBank/DDBJ whole genome shotgun (WGS) entry which is preliminary data.</text>
</comment>
<dbReference type="InterPro" id="IPR004837">
    <property type="entry name" value="NaCa_Exmemb"/>
</dbReference>
<proteinExistence type="predicted"/>
<feature type="domain" description="Sodium/calcium exchanger membrane region" evidence="6">
    <location>
        <begin position="206"/>
        <end position="348"/>
    </location>
</feature>
<dbReference type="Pfam" id="PF01699">
    <property type="entry name" value="Na_Ca_ex"/>
    <property type="match status" value="2"/>
</dbReference>
<name>A0ABQ0H1G5_9HYPH</name>
<keyword evidence="8" id="KW-1185">Reference proteome</keyword>
<evidence type="ECO:0000313" key="7">
    <source>
        <dbReference type="EMBL" id="GAB1582757.1"/>
    </source>
</evidence>
<feature type="transmembrane region" description="Helical" evidence="5">
    <location>
        <begin position="261"/>
        <end position="282"/>
    </location>
</feature>
<dbReference type="Gene3D" id="1.20.1420.30">
    <property type="entry name" value="NCX, central ion-binding region"/>
    <property type="match status" value="2"/>
</dbReference>
<dbReference type="RefSeq" id="WP_407865315.1">
    <property type="nucleotide sequence ID" value="NZ_BAAFZP010000001.1"/>
</dbReference>
<feature type="transmembrane region" description="Helical" evidence="5">
    <location>
        <begin position="113"/>
        <end position="132"/>
    </location>
</feature>
<feature type="transmembrane region" description="Helical" evidence="5">
    <location>
        <begin position="48"/>
        <end position="69"/>
    </location>
</feature>
<accession>A0ABQ0H1G5</accession>
<feature type="transmembrane region" description="Helical" evidence="5">
    <location>
        <begin position="138"/>
        <end position="159"/>
    </location>
</feature>
<evidence type="ECO:0000259" key="6">
    <source>
        <dbReference type="Pfam" id="PF01699"/>
    </source>
</evidence>